<dbReference type="EMBL" id="OV170221">
    <property type="protein sequence ID" value="CAH0714419.1"/>
    <property type="molecule type" value="Genomic_DNA"/>
</dbReference>
<proteinExistence type="predicted"/>
<dbReference type="GO" id="GO:0005576">
    <property type="term" value="C:extracellular region"/>
    <property type="evidence" value="ECO:0007669"/>
    <property type="project" value="UniProtKB-SubCell"/>
</dbReference>
<dbReference type="InterPro" id="IPR036058">
    <property type="entry name" value="Kazal_dom_sf"/>
</dbReference>
<feature type="non-terminal residue" evidence="6">
    <location>
        <position position="362"/>
    </location>
</feature>
<feature type="compositionally biased region" description="Polar residues" evidence="4">
    <location>
        <begin position="21"/>
        <end position="40"/>
    </location>
</feature>
<dbReference type="AlphaFoldDB" id="A0A8J9Y1U6"/>
<evidence type="ECO:0000256" key="2">
    <source>
        <dbReference type="ARBA" id="ARBA00022525"/>
    </source>
</evidence>
<reference evidence="6" key="1">
    <citation type="submission" date="2021-12" db="EMBL/GenBank/DDBJ databases">
        <authorList>
            <person name="Martin H S."/>
        </authorList>
    </citation>
    <scope>NUCLEOTIDE SEQUENCE</scope>
</reference>
<feature type="region of interest" description="Disordered" evidence="4">
    <location>
        <begin position="195"/>
        <end position="238"/>
    </location>
</feature>
<feature type="compositionally biased region" description="Low complexity" evidence="4">
    <location>
        <begin position="1"/>
        <end position="13"/>
    </location>
</feature>
<dbReference type="PANTHER" id="PTHR21179">
    <property type="entry name" value="SERINE-TYPE ENDOPEPTIDASE INHIBITOR"/>
    <property type="match status" value="1"/>
</dbReference>
<feature type="compositionally biased region" description="Low complexity" evidence="4">
    <location>
        <begin position="82"/>
        <end position="92"/>
    </location>
</feature>
<accession>A0A8J9Y1U6</accession>
<comment type="subcellular location">
    <subcellularLocation>
        <location evidence="1">Secreted</location>
    </subcellularLocation>
</comment>
<sequence length="362" mass="39256">MFPTLNQGGNNNVGNGGSVPPQDNGSQVNNPQGSDWNNENGKPGISYPANSGFYPGSNFQGQNPQYPGNSNGMQENNQQYPGNGINNGNLGNYPQNPNMMQGNTPQYPGTDLSNGNPNFNYPGNSNVMQYPAQGNGLDHINKRPGINYPTNPPALNQNNYDRYPGYNNWNNNNNRYPGNFQIRPNFNTQGQYPGQNWNNANGLQNNQNPNQIGVPGNQQTQGLSQNPLIQGQPIRYPPNTYQNYNPGLQNGGSFPPQVANGMNNQLPHDNLQDPNMQYPQLPNAVTTTVTPPVTSTTAAMKQCVQDCPSTSEYNPLCGNNNITYFNEGKFVCARKCGIDVIIVRHSACPAASAANATPGVYA</sequence>
<dbReference type="Pfam" id="PF07648">
    <property type="entry name" value="Kazal_2"/>
    <property type="match status" value="1"/>
</dbReference>
<dbReference type="OrthoDB" id="6513408at2759"/>
<feature type="domain" description="Kazal-like" evidence="5">
    <location>
        <begin position="297"/>
        <end position="350"/>
    </location>
</feature>
<gene>
    <name evidence="6" type="ORF">BINO364_LOCUS1473</name>
</gene>
<feature type="compositionally biased region" description="Polar residues" evidence="4">
    <location>
        <begin position="57"/>
        <end position="81"/>
    </location>
</feature>
<evidence type="ECO:0000256" key="4">
    <source>
        <dbReference type="SAM" id="MobiDB-lite"/>
    </source>
</evidence>
<evidence type="ECO:0000259" key="5">
    <source>
        <dbReference type="PROSITE" id="PS51465"/>
    </source>
</evidence>
<feature type="compositionally biased region" description="Polar residues" evidence="4">
    <location>
        <begin position="216"/>
        <end position="229"/>
    </location>
</feature>
<protein>
    <recommendedName>
        <fullName evidence="5">Kazal-like domain-containing protein</fullName>
    </recommendedName>
</protein>
<feature type="region of interest" description="Disordered" evidence="4">
    <location>
        <begin position="1"/>
        <end position="103"/>
    </location>
</feature>
<dbReference type="Proteomes" id="UP000838878">
    <property type="component" value="Chromosome 1"/>
</dbReference>
<evidence type="ECO:0000313" key="7">
    <source>
        <dbReference type="Proteomes" id="UP000838878"/>
    </source>
</evidence>
<keyword evidence="7" id="KW-1185">Reference proteome</keyword>
<name>A0A8J9Y1U6_9NEOP</name>
<dbReference type="SUPFAM" id="SSF100895">
    <property type="entry name" value="Kazal-type serine protease inhibitors"/>
    <property type="match status" value="1"/>
</dbReference>
<dbReference type="GO" id="GO:0004867">
    <property type="term" value="F:serine-type endopeptidase inhibitor activity"/>
    <property type="evidence" value="ECO:0007669"/>
    <property type="project" value="InterPro"/>
</dbReference>
<dbReference type="PROSITE" id="PS51465">
    <property type="entry name" value="KAZAL_2"/>
    <property type="match status" value="1"/>
</dbReference>
<keyword evidence="3" id="KW-1015">Disulfide bond</keyword>
<dbReference type="PANTHER" id="PTHR21179:SF0">
    <property type="entry name" value="SERINE PROTEASE INHIBITOR KAZAL-TYPE 4"/>
    <property type="match status" value="1"/>
</dbReference>
<evidence type="ECO:0000256" key="3">
    <source>
        <dbReference type="ARBA" id="ARBA00023157"/>
    </source>
</evidence>
<feature type="compositionally biased region" description="Polar residues" evidence="4">
    <location>
        <begin position="93"/>
        <end position="103"/>
    </location>
</feature>
<dbReference type="Gene3D" id="3.30.60.30">
    <property type="match status" value="1"/>
</dbReference>
<dbReference type="InterPro" id="IPR039932">
    <property type="entry name" value="Spink4-like"/>
</dbReference>
<evidence type="ECO:0000313" key="6">
    <source>
        <dbReference type="EMBL" id="CAH0714419.1"/>
    </source>
</evidence>
<dbReference type="CDD" id="cd00104">
    <property type="entry name" value="KAZAL_FS"/>
    <property type="match status" value="1"/>
</dbReference>
<evidence type="ECO:0000256" key="1">
    <source>
        <dbReference type="ARBA" id="ARBA00004613"/>
    </source>
</evidence>
<organism evidence="6 7">
    <name type="scientific">Brenthis ino</name>
    <name type="common">lesser marbled fritillary</name>
    <dbReference type="NCBI Taxonomy" id="405034"/>
    <lineage>
        <taxon>Eukaryota</taxon>
        <taxon>Metazoa</taxon>
        <taxon>Ecdysozoa</taxon>
        <taxon>Arthropoda</taxon>
        <taxon>Hexapoda</taxon>
        <taxon>Insecta</taxon>
        <taxon>Pterygota</taxon>
        <taxon>Neoptera</taxon>
        <taxon>Endopterygota</taxon>
        <taxon>Lepidoptera</taxon>
        <taxon>Glossata</taxon>
        <taxon>Ditrysia</taxon>
        <taxon>Papilionoidea</taxon>
        <taxon>Nymphalidae</taxon>
        <taxon>Heliconiinae</taxon>
        <taxon>Argynnini</taxon>
        <taxon>Brenthis</taxon>
    </lineage>
</organism>
<dbReference type="InterPro" id="IPR002350">
    <property type="entry name" value="Kazal_dom"/>
</dbReference>
<keyword evidence="2" id="KW-0964">Secreted</keyword>
<feature type="compositionally biased region" description="Low complexity" evidence="4">
    <location>
        <begin position="195"/>
        <end position="211"/>
    </location>
</feature>